<dbReference type="Proteomes" id="UP001449657">
    <property type="component" value="Chromosome"/>
</dbReference>
<dbReference type="InterPro" id="IPR048300">
    <property type="entry name" value="TACO1_YebC-like_2nd/3rd_dom"/>
</dbReference>
<dbReference type="NCBIfam" id="NF009044">
    <property type="entry name" value="PRK12378.1"/>
    <property type="match status" value="1"/>
</dbReference>
<comment type="subcellular location">
    <subcellularLocation>
        <location evidence="6">Cytoplasm</location>
    </subcellularLocation>
</comment>
<evidence type="ECO:0000313" key="9">
    <source>
        <dbReference type="EMBL" id="WZN46395.1"/>
    </source>
</evidence>
<dbReference type="NCBIfam" id="NF001030">
    <property type="entry name" value="PRK00110.1"/>
    <property type="match status" value="1"/>
</dbReference>
<dbReference type="Pfam" id="PF20772">
    <property type="entry name" value="TACO1_YebC_N"/>
    <property type="match status" value="1"/>
</dbReference>
<accession>A0ABZ2Z289</accession>
<evidence type="ECO:0000256" key="3">
    <source>
        <dbReference type="ARBA" id="ARBA00023015"/>
    </source>
</evidence>
<feature type="domain" description="TACO1/YebC-like second and third" evidence="7">
    <location>
        <begin position="79"/>
        <end position="235"/>
    </location>
</feature>
<keyword evidence="2 6" id="KW-0963">Cytoplasm</keyword>
<dbReference type="Gene3D" id="3.30.70.980">
    <property type="match status" value="2"/>
</dbReference>
<reference evidence="9 10" key="1">
    <citation type="submission" date="2024-03" db="EMBL/GenBank/DDBJ databases">
        <title>Chitinophaga caseinilytica sp. nov., a casein hydrolysing bacterium isolated from forest soil.</title>
        <authorList>
            <person name="Lee D.S."/>
            <person name="Han D.M."/>
            <person name="Baek J.H."/>
            <person name="Choi D.G."/>
            <person name="Jeon J.H."/>
            <person name="Jeon C.O."/>
        </authorList>
    </citation>
    <scope>NUCLEOTIDE SEQUENCE [LARGE SCALE GENOMIC DNA]</scope>
    <source>
        <strain evidence="9 10">KACC 19118</strain>
    </source>
</reference>
<feature type="domain" description="TACO1/YebC-like N-terminal" evidence="8">
    <location>
        <begin position="5"/>
        <end position="74"/>
    </location>
</feature>
<evidence type="ECO:0000256" key="1">
    <source>
        <dbReference type="ARBA" id="ARBA00008724"/>
    </source>
</evidence>
<keyword evidence="5 6" id="KW-0804">Transcription</keyword>
<sequence>MGRIFEVRKATMFARWDRMAKQFTRIGKEIAMAVKQGGMDPDNNPALRRCIQNAKGVNMPKDRVDAAIKRAMGKDKTDYEEVVYEGYAPHGVAVMVDTATDNTTRTVANVRMHFNKCGGSLGNSGSVGFMFNRLGEFKIKNAGQNLEDLELELIDFGLEEIGEDSEGNIIVRATFTEFGNMSKALEEKGLEVIAAELKRIPATTVELNEEQAKEVLELIDRLEQDDDVQQVFHNLR</sequence>
<dbReference type="NCBIfam" id="TIGR01033">
    <property type="entry name" value="YebC/PmpR family DNA-binding transcriptional regulator"/>
    <property type="match status" value="1"/>
</dbReference>
<dbReference type="HAMAP" id="MF_00693">
    <property type="entry name" value="Transcrip_reg_TACO1"/>
    <property type="match status" value="1"/>
</dbReference>
<comment type="similarity">
    <text evidence="1 6">Belongs to the TACO1 family.</text>
</comment>
<protein>
    <recommendedName>
        <fullName evidence="6">Probable transcriptional regulatory protein WJU22_26260</fullName>
    </recommendedName>
</protein>
<evidence type="ECO:0000259" key="7">
    <source>
        <dbReference type="Pfam" id="PF01709"/>
    </source>
</evidence>
<dbReference type="InterPro" id="IPR049083">
    <property type="entry name" value="TACO1_YebC_N"/>
</dbReference>
<dbReference type="InterPro" id="IPR017856">
    <property type="entry name" value="Integrase-like_N"/>
</dbReference>
<dbReference type="PANTHER" id="PTHR12532">
    <property type="entry name" value="TRANSLATIONAL ACTIVATOR OF CYTOCHROME C OXIDASE 1"/>
    <property type="match status" value="1"/>
</dbReference>
<dbReference type="Pfam" id="PF01709">
    <property type="entry name" value="Transcrip_reg"/>
    <property type="match status" value="1"/>
</dbReference>
<dbReference type="SUPFAM" id="SSF75625">
    <property type="entry name" value="YebC-like"/>
    <property type="match status" value="1"/>
</dbReference>
<evidence type="ECO:0000313" key="10">
    <source>
        <dbReference type="Proteomes" id="UP001449657"/>
    </source>
</evidence>
<evidence type="ECO:0000256" key="6">
    <source>
        <dbReference type="HAMAP-Rule" id="MF_00693"/>
    </source>
</evidence>
<dbReference type="InterPro" id="IPR026564">
    <property type="entry name" value="Transcrip_reg_TACO1-like_dom3"/>
</dbReference>
<name>A0ABZ2Z289_9BACT</name>
<dbReference type="Gene3D" id="1.10.10.200">
    <property type="match status" value="1"/>
</dbReference>
<dbReference type="GO" id="GO:0003677">
    <property type="term" value="F:DNA binding"/>
    <property type="evidence" value="ECO:0007669"/>
    <property type="project" value="UniProtKB-KW"/>
</dbReference>
<evidence type="ECO:0000259" key="8">
    <source>
        <dbReference type="Pfam" id="PF20772"/>
    </source>
</evidence>
<dbReference type="InterPro" id="IPR002876">
    <property type="entry name" value="Transcrip_reg_TACO1-like"/>
</dbReference>
<organism evidence="9 10">
    <name type="scientific">Chitinophaga caseinilytica</name>
    <dbReference type="NCBI Taxonomy" id="2267521"/>
    <lineage>
        <taxon>Bacteria</taxon>
        <taxon>Pseudomonadati</taxon>
        <taxon>Bacteroidota</taxon>
        <taxon>Chitinophagia</taxon>
        <taxon>Chitinophagales</taxon>
        <taxon>Chitinophagaceae</taxon>
        <taxon>Chitinophaga</taxon>
    </lineage>
</organism>
<dbReference type="EMBL" id="CP150096">
    <property type="protein sequence ID" value="WZN46395.1"/>
    <property type="molecule type" value="Genomic_DNA"/>
</dbReference>
<dbReference type="InterPro" id="IPR029072">
    <property type="entry name" value="YebC-like"/>
</dbReference>
<keyword evidence="4 6" id="KW-0238">DNA-binding</keyword>
<proteinExistence type="inferred from homology"/>
<evidence type="ECO:0000256" key="2">
    <source>
        <dbReference type="ARBA" id="ARBA00022490"/>
    </source>
</evidence>
<evidence type="ECO:0000256" key="5">
    <source>
        <dbReference type="ARBA" id="ARBA00023163"/>
    </source>
</evidence>
<gene>
    <name evidence="9" type="ORF">WJU22_26260</name>
</gene>
<keyword evidence="3 6" id="KW-0805">Transcription regulation</keyword>
<evidence type="ECO:0000256" key="4">
    <source>
        <dbReference type="ARBA" id="ARBA00023125"/>
    </source>
</evidence>
<keyword evidence="10" id="KW-1185">Reference proteome</keyword>
<dbReference type="RefSeq" id="WP_126246802.1">
    <property type="nucleotide sequence ID" value="NZ_CP149792.1"/>
</dbReference>
<dbReference type="PANTHER" id="PTHR12532:SF6">
    <property type="entry name" value="TRANSCRIPTIONAL REGULATORY PROTEIN YEBC-RELATED"/>
    <property type="match status" value="1"/>
</dbReference>